<dbReference type="EMBL" id="JBHRVA010000003">
    <property type="protein sequence ID" value="MFC3303176.1"/>
    <property type="molecule type" value="Genomic_DNA"/>
</dbReference>
<comment type="caution">
    <text evidence="3">The sequence shown here is derived from an EMBL/GenBank/DDBJ whole genome shotgun (WGS) entry which is preliminary data.</text>
</comment>
<dbReference type="Gene3D" id="3.40.50.2300">
    <property type="match status" value="1"/>
</dbReference>
<gene>
    <name evidence="3" type="ORF">ACFONP_10575</name>
</gene>
<dbReference type="RefSeq" id="WP_189575459.1">
    <property type="nucleotide sequence ID" value="NZ_BMXU01000002.1"/>
</dbReference>
<reference evidence="4" key="1">
    <citation type="journal article" date="2019" name="Int. J. Syst. Evol. Microbiol.">
        <title>The Global Catalogue of Microorganisms (GCM) 10K type strain sequencing project: providing services to taxonomists for standard genome sequencing and annotation.</title>
        <authorList>
            <consortium name="The Broad Institute Genomics Platform"/>
            <consortium name="The Broad Institute Genome Sequencing Center for Infectious Disease"/>
            <person name="Wu L."/>
            <person name="Ma J."/>
        </authorList>
    </citation>
    <scope>NUCLEOTIDE SEQUENCE [LARGE SCALE GENOMIC DNA]</scope>
    <source>
        <strain evidence="4">KCTC 22245</strain>
    </source>
</reference>
<accession>A0ABV7MDA2</accession>
<evidence type="ECO:0000259" key="2">
    <source>
        <dbReference type="PROSITE" id="PS50110"/>
    </source>
</evidence>
<evidence type="ECO:0000313" key="4">
    <source>
        <dbReference type="Proteomes" id="UP001595607"/>
    </source>
</evidence>
<keyword evidence="4" id="KW-1185">Reference proteome</keyword>
<feature type="modified residue" description="4-aspartylphosphate" evidence="1">
    <location>
        <position position="98"/>
    </location>
</feature>
<proteinExistence type="predicted"/>
<dbReference type="InterPro" id="IPR001789">
    <property type="entry name" value="Sig_transdc_resp-reg_receiver"/>
</dbReference>
<dbReference type="InterPro" id="IPR011006">
    <property type="entry name" value="CheY-like_superfamily"/>
</dbReference>
<feature type="domain" description="Response regulatory" evidence="2">
    <location>
        <begin position="48"/>
        <end position="159"/>
    </location>
</feature>
<dbReference type="PROSITE" id="PS50110">
    <property type="entry name" value="RESPONSE_REGULATORY"/>
    <property type="match status" value="1"/>
</dbReference>
<protein>
    <submittedName>
        <fullName evidence="3">Response regulator</fullName>
    </submittedName>
</protein>
<name>A0ABV7MDA2_9PROT</name>
<keyword evidence="1" id="KW-0597">Phosphoprotein</keyword>
<evidence type="ECO:0000256" key="1">
    <source>
        <dbReference type="PROSITE-ProRule" id="PRU00169"/>
    </source>
</evidence>
<evidence type="ECO:0000313" key="3">
    <source>
        <dbReference type="EMBL" id="MFC3303176.1"/>
    </source>
</evidence>
<dbReference type="Proteomes" id="UP001595607">
    <property type="component" value="Unassembled WGS sequence"/>
</dbReference>
<dbReference type="SMART" id="SM00448">
    <property type="entry name" value="REC"/>
    <property type="match status" value="1"/>
</dbReference>
<organism evidence="3 4">
    <name type="scientific">Parvularcula lutaonensis</name>
    <dbReference type="NCBI Taxonomy" id="491923"/>
    <lineage>
        <taxon>Bacteria</taxon>
        <taxon>Pseudomonadati</taxon>
        <taxon>Pseudomonadota</taxon>
        <taxon>Alphaproteobacteria</taxon>
        <taxon>Parvularculales</taxon>
        <taxon>Parvularculaceae</taxon>
        <taxon>Parvularcula</taxon>
    </lineage>
</organism>
<dbReference type="SUPFAM" id="SSF52172">
    <property type="entry name" value="CheY-like"/>
    <property type="match status" value="1"/>
</dbReference>
<sequence length="161" mass="16838">MGIQLIRGIIASGPASLDYLLSAGSPASAGSRPGTGDDKDGSALSGKRILVAEDEIIVGLEMQHALENASADVIGPAGSLSEALNILATEEIDGAILDLDLHGEEVFPAADILQSRGVPFLFHTGHGERAEILRRYNRSAVCVKPCLPEDLLAQLARLMAN</sequence>